<dbReference type="Gene3D" id="1.10.10.10">
    <property type="entry name" value="Winged helix-like DNA-binding domain superfamily/Winged helix DNA-binding domain"/>
    <property type="match status" value="1"/>
</dbReference>
<keyword evidence="2" id="KW-0805">Transcription regulation</keyword>
<dbReference type="Pfam" id="PF00126">
    <property type="entry name" value="HTH_1"/>
    <property type="match status" value="1"/>
</dbReference>
<evidence type="ECO:0000313" key="7">
    <source>
        <dbReference type="Proteomes" id="UP001628091"/>
    </source>
</evidence>
<dbReference type="Gene3D" id="3.40.190.10">
    <property type="entry name" value="Periplasmic binding protein-like II"/>
    <property type="match status" value="2"/>
</dbReference>
<dbReference type="Proteomes" id="UP001628091">
    <property type="component" value="Unassembled WGS sequence"/>
</dbReference>
<evidence type="ECO:0000256" key="3">
    <source>
        <dbReference type="ARBA" id="ARBA00023125"/>
    </source>
</evidence>
<dbReference type="RefSeq" id="WP_183430699.1">
    <property type="nucleotide sequence ID" value="NZ_BAAFZP010000001.1"/>
</dbReference>
<dbReference type="PROSITE" id="PS50931">
    <property type="entry name" value="HTH_LYSR"/>
    <property type="match status" value="1"/>
</dbReference>
<evidence type="ECO:0000259" key="5">
    <source>
        <dbReference type="PROSITE" id="PS50931"/>
    </source>
</evidence>
<comment type="similarity">
    <text evidence="1">Belongs to the LysR transcriptional regulatory family.</text>
</comment>
<name>A0ABQ0H1E9_9HYPH</name>
<dbReference type="Pfam" id="PF03466">
    <property type="entry name" value="LysR_substrate"/>
    <property type="match status" value="1"/>
</dbReference>
<dbReference type="PANTHER" id="PTHR30126">
    <property type="entry name" value="HTH-TYPE TRANSCRIPTIONAL REGULATOR"/>
    <property type="match status" value="1"/>
</dbReference>
<dbReference type="PRINTS" id="PR00039">
    <property type="entry name" value="HTHLYSR"/>
</dbReference>
<keyword evidence="4" id="KW-0804">Transcription</keyword>
<sequence length="297" mass="31884">MKGFNFGQLETFARVAECGSFSAAAERLGVSQPAVSLQVRQLERQLGVKLLERIGRKASPTRAGQEFIEHVRRIDAVVMDAGRAMAKYRAGHVGRVRLGTGATACIYLLPPILRKLRDNYPQLDIIVRTGNTPDILRGVEENTIDVALVTLPVTGRIFQATPLIEDEQVAIFPVGEAPPEKAVEAATLAARPLVLYEPGGHSRDVIDGWFRNAGLAPKPVMELGSVEAIKELVGAGLGCAVLPRLAVGGNGSRNDFVVRSLRPRLTRQLGLAMRNDKILDAGLRAVVDAIAAMKGSG</sequence>
<dbReference type="InterPro" id="IPR000847">
    <property type="entry name" value="LysR_HTH_N"/>
</dbReference>
<dbReference type="InterPro" id="IPR036390">
    <property type="entry name" value="WH_DNA-bd_sf"/>
</dbReference>
<gene>
    <name evidence="6" type="ORF">PPNSA23_26790</name>
</gene>
<dbReference type="CDD" id="cd05466">
    <property type="entry name" value="PBP2_LTTR_substrate"/>
    <property type="match status" value="1"/>
</dbReference>
<evidence type="ECO:0000256" key="1">
    <source>
        <dbReference type="ARBA" id="ARBA00009437"/>
    </source>
</evidence>
<organism evidence="6 7">
    <name type="scientific">Phyllobacterium phragmitis</name>
    <dbReference type="NCBI Taxonomy" id="2670329"/>
    <lineage>
        <taxon>Bacteria</taxon>
        <taxon>Pseudomonadati</taxon>
        <taxon>Pseudomonadota</taxon>
        <taxon>Alphaproteobacteria</taxon>
        <taxon>Hyphomicrobiales</taxon>
        <taxon>Phyllobacteriaceae</taxon>
        <taxon>Phyllobacterium</taxon>
    </lineage>
</organism>
<evidence type="ECO:0000256" key="4">
    <source>
        <dbReference type="ARBA" id="ARBA00023163"/>
    </source>
</evidence>
<protein>
    <submittedName>
        <fullName evidence="6">LysR family transcriptional regulator</fullName>
    </submittedName>
</protein>
<dbReference type="PANTHER" id="PTHR30126:SF39">
    <property type="entry name" value="HTH-TYPE TRANSCRIPTIONAL REGULATOR CYSL"/>
    <property type="match status" value="1"/>
</dbReference>
<reference evidence="6 7" key="1">
    <citation type="submission" date="2024-10" db="EMBL/GenBank/DDBJ databases">
        <title>Isolation, draft genome sequencing and identification of Phyllobacterium sp. NSA23, isolated from leaf soil.</title>
        <authorList>
            <person name="Akita H."/>
        </authorList>
    </citation>
    <scope>NUCLEOTIDE SEQUENCE [LARGE SCALE GENOMIC DNA]</scope>
    <source>
        <strain evidence="6 7">NSA23</strain>
    </source>
</reference>
<evidence type="ECO:0000313" key="6">
    <source>
        <dbReference type="EMBL" id="GAB1582736.1"/>
    </source>
</evidence>
<dbReference type="EMBL" id="BAAFZP010000001">
    <property type="protein sequence ID" value="GAB1582736.1"/>
    <property type="molecule type" value="Genomic_DNA"/>
</dbReference>
<evidence type="ECO:0000256" key="2">
    <source>
        <dbReference type="ARBA" id="ARBA00023015"/>
    </source>
</evidence>
<dbReference type="SUPFAM" id="SSF46785">
    <property type="entry name" value="Winged helix' DNA-binding domain"/>
    <property type="match status" value="1"/>
</dbReference>
<dbReference type="InterPro" id="IPR036388">
    <property type="entry name" value="WH-like_DNA-bd_sf"/>
</dbReference>
<feature type="domain" description="HTH lysR-type" evidence="5">
    <location>
        <begin position="4"/>
        <end position="61"/>
    </location>
</feature>
<proteinExistence type="inferred from homology"/>
<keyword evidence="3" id="KW-0238">DNA-binding</keyword>
<accession>A0ABQ0H1E9</accession>
<dbReference type="SUPFAM" id="SSF53850">
    <property type="entry name" value="Periplasmic binding protein-like II"/>
    <property type="match status" value="1"/>
</dbReference>
<keyword evidence="7" id="KW-1185">Reference proteome</keyword>
<dbReference type="InterPro" id="IPR005119">
    <property type="entry name" value="LysR_subst-bd"/>
</dbReference>
<comment type="caution">
    <text evidence="6">The sequence shown here is derived from an EMBL/GenBank/DDBJ whole genome shotgun (WGS) entry which is preliminary data.</text>
</comment>